<gene>
    <name evidence="2" type="ORF">TRSC58_03382</name>
</gene>
<proteinExistence type="predicted"/>
<sequence length="473" mass="51740">MLSCEHLFVGFIASLRCYKVLLVSPPFLFLLLLLLLLLGVWAKGMIRQSLEVVPTVQPKYRLEEDARQAAEKRHHGGQQPVVTAGTRVERYLIVSCSDVMSLVGDGSSHAADGDFTSGCDGNGNEARTEGGGAGVRLFSLLPAPELDFRRPQTLEVLEAPRKRWKRIRRTVYQASLRPSGASGEAGEAVKEREEDEGDETAEDDTAARFSSVPLPEYENMACIILSIPAVTEGRQVARARLLDAPLHTLRYERTGAPKTGQGISTSWYSGLDVRSVGFKRNYIDDDDGAEERDAQGSFSDDVAPDARQNTRKKRKVDAGNVTATSVNEPEATGGANIGPDDVQQAKSEEAPVTLLPTSALRPMEGVAKVSDALDFSGVNAEDLQDLTASLLRQWASTGKAVVPFSEVARVVLKSHLKYTEMKAKHQSPETRQEAVGWFRVSQSAVRSHVLHLGYTIDSTNNVYLSQLSHRQPR</sequence>
<keyword evidence="3" id="KW-1185">Reference proteome</keyword>
<accession>A0A061J6H6</accession>
<dbReference type="AlphaFoldDB" id="A0A061J6H6"/>
<evidence type="ECO:0000313" key="3">
    <source>
        <dbReference type="Proteomes" id="UP000031737"/>
    </source>
</evidence>
<name>A0A061J6H6_TRYRA</name>
<reference evidence="2 3" key="1">
    <citation type="submission" date="2013-07" db="EMBL/GenBank/DDBJ databases">
        <authorList>
            <person name="Stoco P.H."/>
            <person name="Wagner G."/>
            <person name="Gerber A."/>
            <person name="Zaha A."/>
            <person name="Thompson C."/>
            <person name="Bartholomeu D.C."/>
            <person name="Luckemeyer D.D."/>
            <person name="Bahia D."/>
            <person name="Loreto E."/>
            <person name="Prestes E.B."/>
            <person name="Lima F.M."/>
            <person name="Rodrigues-Luiz G."/>
            <person name="Vallejo G.A."/>
            <person name="Filho J.F."/>
            <person name="Monteiro K.M."/>
            <person name="Tyler K.M."/>
            <person name="de Almeida L.G."/>
            <person name="Ortiz M.F."/>
            <person name="Siervo M.A."/>
            <person name="de Moraes M.H."/>
            <person name="Cunha O.L."/>
            <person name="Mendonca-Neto R."/>
            <person name="Silva R."/>
            <person name="Teixeira S.M."/>
            <person name="Murta S.M."/>
            <person name="Sincero T.C."/>
            <person name="Mendes T.A."/>
            <person name="Urmenyi T.P."/>
            <person name="Silva V.G."/>
            <person name="da Rocha W.D."/>
            <person name="Andersson B."/>
            <person name="Romanha A.J."/>
            <person name="Steindel M."/>
            <person name="de Vasconcelos A.T."/>
            <person name="Grisard E.C."/>
        </authorList>
    </citation>
    <scope>NUCLEOTIDE SEQUENCE [LARGE SCALE GENOMIC DNA]</scope>
    <source>
        <strain evidence="2 3">SC58</strain>
    </source>
</reference>
<feature type="region of interest" description="Disordered" evidence="1">
    <location>
        <begin position="176"/>
        <end position="205"/>
    </location>
</feature>
<feature type="region of interest" description="Disordered" evidence="1">
    <location>
        <begin position="286"/>
        <end position="347"/>
    </location>
</feature>
<dbReference type="Proteomes" id="UP000031737">
    <property type="component" value="Unassembled WGS sequence"/>
</dbReference>
<protein>
    <submittedName>
        <fullName evidence="2">Uncharacterized protein</fullName>
    </submittedName>
</protein>
<dbReference type="OrthoDB" id="249204at2759"/>
<feature type="compositionally biased region" description="Acidic residues" evidence="1">
    <location>
        <begin position="193"/>
        <end position="204"/>
    </location>
</feature>
<evidence type="ECO:0000313" key="2">
    <source>
        <dbReference type="EMBL" id="ESL08907.1"/>
    </source>
</evidence>
<comment type="caution">
    <text evidence="2">The sequence shown here is derived from an EMBL/GenBank/DDBJ whole genome shotgun (WGS) entry which is preliminary data.</text>
</comment>
<dbReference type="VEuPathDB" id="TriTrypDB:TRSC58_03382"/>
<evidence type="ECO:0000256" key="1">
    <source>
        <dbReference type="SAM" id="MobiDB-lite"/>
    </source>
</evidence>
<dbReference type="EMBL" id="AUPL01003382">
    <property type="protein sequence ID" value="ESL08907.1"/>
    <property type="molecule type" value="Genomic_DNA"/>
</dbReference>
<organism evidence="2 3">
    <name type="scientific">Trypanosoma rangeli SC58</name>
    <dbReference type="NCBI Taxonomy" id="429131"/>
    <lineage>
        <taxon>Eukaryota</taxon>
        <taxon>Discoba</taxon>
        <taxon>Euglenozoa</taxon>
        <taxon>Kinetoplastea</taxon>
        <taxon>Metakinetoplastina</taxon>
        <taxon>Trypanosomatida</taxon>
        <taxon>Trypanosomatidae</taxon>
        <taxon>Trypanosoma</taxon>
        <taxon>Herpetosoma</taxon>
    </lineage>
</organism>